<evidence type="ECO:0000256" key="1">
    <source>
        <dbReference type="SAM" id="MobiDB-lite"/>
    </source>
</evidence>
<protein>
    <recommendedName>
        <fullName evidence="2">Flavodoxin-like domain-containing protein</fullName>
    </recommendedName>
</protein>
<dbReference type="Proteomes" id="UP000800200">
    <property type="component" value="Unassembled WGS sequence"/>
</dbReference>
<dbReference type="PROSITE" id="PS50902">
    <property type="entry name" value="FLAVODOXIN_LIKE"/>
    <property type="match status" value="1"/>
</dbReference>
<dbReference type="EMBL" id="ML994634">
    <property type="protein sequence ID" value="KAF2185176.1"/>
    <property type="molecule type" value="Genomic_DNA"/>
</dbReference>
<keyword evidence="4" id="KW-1185">Reference proteome</keyword>
<dbReference type="SUPFAM" id="SSF52218">
    <property type="entry name" value="Flavoproteins"/>
    <property type="match status" value="1"/>
</dbReference>
<proteinExistence type="predicted"/>
<accession>A0A6A6E5M8</accession>
<dbReference type="GO" id="GO:0010181">
    <property type="term" value="F:FMN binding"/>
    <property type="evidence" value="ECO:0007669"/>
    <property type="project" value="InterPro"/>
</dbReference>
<dbReference type="OrthoDB" id="1856718at2759"/>
<organism evidence="3 4">
    <name type="scientific">Zopfia rhizophila CBS 207.26</name>
    <dbReference type="NCBI Taxonomy" id="1314779"/>
    <lineage>
        <taxon>Eukaryota</taxon>
        <taxon>Fungi</taxon>
        <taxon>Dikarya</taxon>
        <taxon>Ascomycota</taxon>
        <taxon>Pezizomycotina</taxon>
        <taxon>Dothideomycetes</taxon>
        <taxon>Dothideomycetes incertae sedis</taxon>
        <taxon>Zopfiaceae</taxon>
        <taxon>Zopfia</taxon>
    </lineage>
</organism>
<evidence type="ECO:0000313" key="4">
    <source>
        <dbReference type="Proteomes" id="UP000800200"/>
    </source>
</evidence>
<evidence type="ECO:0000259" key="2">
    <source>
        <dbReference type="PROSITE" id="PS50902"/>
    </source>
</evidence>
<evidence type="ECO:0000313" key="3">
    <source>
        <dbReference type="EMBL" id="KAF2185176.1"/>
    </source>
</evidence>
<name>A0A6A6E5M8_9PEZI</name>
<dbReference type="AlphaFoldDB" id="A0A6A6E5M8"/>
<dbReference type="InterPro" id="IPR008254">
    <property type="entry name" value="Flavodoxin/NO_synth"/>
</dbReference>
<dbReference type="Gene3D" id="3.40.50.360">
    <property type="match status" value="1"/>
</dbReference>
<dbReference type="InterPro" id="IPR029039">
    <property type="entry name" value="Flavoprotein-like_sf"/>
</dbReference>
<feature type="region of interest" description="Disordered" evidence="1">
    <location>
        <begin position="26"/>
        <end position="60"/>
    </location>
</feature>
<feature type="domain" description="Flavodoxin-like" evidence="2">
    <location>
        <begin position="64"/>
        <end position="112"/>
    </location>
</feature>
<reference evidence="3" key="1">
    <citation type="journal article" date="2020" name="Stud. Mycol.">
        <title>101 Dothideomycetes genomes: a test case for predicting lifestyles and emergence of pathogens.</title>
        <authorList>
            <person name="Haridas S."/>
            <person name="Albert R."/>
            <person name="Binder M."/>
            <person name="Bloem J."/>
            <person name="Labutti K."/>
            <person name="Salamov A."/>
            <person name="Andreopoulos B."/>
            <person name="Baker S."/>
            <person name="Barry K."/>
            <person name="Bills G."/>
            <person name="Bluhm B."/>
            <person name="Cannon C."/>
            <person name="Castanera R."/>
            <person name="Culley D."/>
            <person name="Daum C."/>
            <person name="Ezra D."/>
            <person name="Gonzalez J."/>
            <person name="Henrissat B."/>
            <person name="Kuo A."/>
            <person name="Liang C."/>
            <person name="Lipzen A."/>
            <person name="Lutzoni F."/>
            <person name="Magnuson J."/>
            <person name="Mondo S."/>
            <person name="Nolan M."/>
            <person name="Ohm R."/>
            <person name="Pangilinan J."/>
            <person name="Park H.-J."/>
            <person name="Ramirez L."/>
            <person name="Alfaro M."/>
            <person name="Sun H."/>
            <person name="Tritt A."/>
            <person name="Yoshinaga Y."/>
            <person name="Zwiers L.-H."/>
            <person name="Turgeon B."/>
            <person name="Goodwin S."/>
            <person name="Spatafora J."/>
            <person name="Crous P."/>
            <person name="Grigoriev I."/>
        </authorList>
    </citation>
    <scope>NUCLEOTIDE SEQUENCE</scope>
    <source>
        <strain evidence="3">CBS 207.26</strain>
    </source>
</reference>
<gene>
    <name evidence="3" type="ORF">K469DRAFT_688003</name>
</gene>
<sequence length="112" mass="12004">MADPSCTLHLKVALALKPDNFRIIVRRRPGRDPGSLGGGHSGPVKRPTSDGGIDGIEKQQTKPIKVLYGSQAGTCKSYAEELETNASRFGFQAAVRTLDSATEQILKDQPPS</sequence>